<evidence type="ECO:0000256" key="4">
    <source>
        <dbReference type="ARBA" id="ARBA00023163"/>
    </source>
</evidence>
<dbReference type="InterPro" id="IPR021153">
    <property type="entry name" value="HrcA_C"/>
</dbReference>
<keyword evidence="9" id="KW-1185">Reference proteome</keyword>
<reference evidence="8 9" key="1">
    <citation type="submission" date="2019-03" db="EMBL/GenBank/DDBJ databases">
        <title>Genomic Encyclopedia of Type Strains, Phase IV (KMG-IV): sequencing the most valuable type-strain genomes for metagenomic binning, comparative biology and taxonomic classification.</title>
        <authorList>
            <person name="Goeker M."/>
        </authorList>
    </citation>
    <scope>NUCLEOTIDE SEQUENCE [LARGE SCALE GENOMIC DNA]</scope>
    <source>
        <strain evidence="8 9">DSM 102940</strain>
    </source>
</reference>
<comment type="function">
    <text evidence="5 6">Negative regulator of class I heat shock genes (grpE-dnaK-dnaJ and groELS operons). Prevents heat-shock induction of these operons.</text>
</comment>
<organism evidence="8 9">
    <name type="scientific">Marinisporobacter balticus</name>
    <dbReference type="NCBI Taxonomy" id="2018667"/>
    <lineage>
        <taxon>Bacteria</taxon>
        <taxon>Bacillati</taxon>
        <taxon>Bacillota</taxon>
        <taxon>Clostridia</taxon>
        <taxon>Peptostreptococcales</taxon>
        <taxon>Thermotaleaceae</taxon>
        <taxon>Marinisporobacter</taxon>
    </lineage>
</organism>
<dbReference type="GO" id="GO:0045892">
    <property type="term" value="P:negative regulation of DNA-templated transcription"/>
    <property type="evidence" value="ECO:0007669"/>
    <property type="project" value="UniProtKB-UniRule"/>
</dbReference>
<dbReference type="GO" id="GO:0003677">
    <property type="term" value="F:DNA binding"/>
    <property type="evidence" value="ECO:0007669"/>
    <property type="project" value="InterPro"/>
</dbReference>
<accession>A0A4R2L7Q3</accession>
<dbReference type="InterPro" id="IPR023120">
    <property type="entry name" value="WHTH_transcript_rep_HrcA_IDD"/>
</dbReference>
<dbReference type="Gene3D" id="3.30.390.60">
    <property type="entry name" value="Heat-inducible transcription repressor hrca homolog, domain 3"/>
    <property type="match status" value="1"/>
</dbReference>
<dbReference type="OrthoDB" id="9783139at2"/>
<evidence type="ECO:0000256" key="1">
    <source>
        <dbReference type="ARBA" id="ARBA00022491"/>
    </source>
</evidence>
<dbReference type="NCBIfam" id="TIGR00331">
    <property type="entry name" value="hrcA"/>
    <property type="match status" value="1"/>
</dbReference>
<dbReference type="SUPFAM" id="SSF55781">
    <property type="entry name" value="GAF domain-like"/>
    <property type="match status" value="1"/>
</dbReference>
<dbReference type="EMBL" id="SLWV01000001">
    <property type="protein sequence ID" value="TCO80056.1"/>
    <property type="molecule type" value="Genomic_DNA"/>
</dbReference>
<dbReference type="SUPFAM" id="SSF46785">
    <property type="entry name" value="Winged helix' DNA-binding domain"/>
    <property type="match status" value="1"/>
</dbReference>
<dbReference type="Proteomes" id="UP000294919">
    <property type="component" value="Unassembled WGS sequence"/>
</dbReference>
<dbReference type="PIRSF" id="PIRSF005485">
    <property type="entry name" value="HrcA"/>
    <property type="match status" value="1"/>
</dbReference>
<comment type="similarity">
    <text evidence="6">Belongs to the HrcA family.</text>
</comment>
<dbReference type="HAMAP" id="MF_00081">
    <property type="entry name" value="HrcA"/>
    <property type="match status" value="1"/>
</dbReference>
<keyword evidence="3 6" id="KW-0346">Stress response</keyword>
<dbReference type="InterPro" id="IPR036390">
    <property type="entry name" value="WH_DNA-bd_sf"/>
</dbReference>
<dbReference type="RefSeq" id="WP_132241934.1">
    <property type="nucleotide sequence ID" value="NZ_SLWV01000001.1"/>
</dbReference>
<evidence type="ECO:0000256" key="3">
    <source>
        <dbReference type="ARBA" id="ARBA00023016"/>
    </source>
</evidence>
<keyword evidence="1 6" id="KW-0678">Repressor</keyword>
<gene>
    <name evidence="6" type="primary">hrcA</name>
    <name evidence="8" type="ORF">EV214_101294</name>
</gene>
<comment type="caution">
    <text evidence="8">The sequence shown here is derived from an EMBL/GenBank/DDBJ whole genome shotgun (WGS) entry which is preliminary data.</text>
</comment>
<dbReference type="AlphaFoldDB" id="A0A4R2L7Q3"/>
<dbReference type="PANTHER" id="PTHR34824:SF1">
    <property type="entry name" value="HEAT-INDUCIBLE TRANSCRIPTION REPRESSOR HRCA"/>
    <property type="match status" value="1"/>
</dbReference>
<evidence type="ECO:0000256" key="2">
    <source>
        <dbReference type="ARBA" id="ARBA00023015"/>
    </source>
</evidence>
<dbReference type="InterPro" id="IPR036388">
    <property type="entry name" value="WH-like_DNA-bd_sf"/>
</dbReference>
<keyword evidence="2 6" id="KW-0805">Transcription regulation</keyword>
<evidence type="ECO:0000259" key="7">
    <source>
        <dbReference type="Pfam" id="PF01628"/>
    </source>
</evidence>
<protein>
    <recommendedName>
        <fullName evidence="6">Heat-inducible transcription repressor HrcA</fullName>
    </recommendedName>
</protein>
<name>A0A4R2L7Q3_9FIRM</name>
<dbReference type="InterPro" id="IPR029016">
    <property type="entry name" value="GAF-like_dom_sf"/>
</dbReference>
<evidence type="ECO:0000256" key="5">
    <source>
        <dbReference type="ARBA" id="ARBA00055319"/>
    </source>
</evidence>
<proteinExistence type="inferred from homology"/>
<evidence type="ECO:0000313" key="8">
    <source>
        <dbReference type="EMBL" id="TCO80056.1"/>
    </source>
</evidence>
<dbReference type="Gene3D" id="1.10.10.10">
    <property type="entry name" value="Winged helix-like DNA-binding domain superfamily/Winged helix DNA-binding domain"/>
    <property type="match status" value="1"/>
</dbReference>
<dbReference type="Pfam" id="PF01628">
    <property type="entry name" value="HrcA"/>
    <property type="match status" value="1"/>
</dbReference>
<dbReference type="FunFam" id="1.10.10.10:FF:000049">
    <property type="entry name" value="Heat-inducible transcription repressor HrcA"/>
    <property type="match status" value="1"/>
</dbReference>
<sequence length="340" mass="38348">MELGERKLKILQAIIKDFIDTAEPVGSRTLRKKYDLGISAATIRNEMADLEEMGYLQQPHTSAGRVPSDKGYRLYVDSLMIIDKLAQRQKEAIRKSILQSVGEVEQVITNTSKILSQMTRLTSVVLSPQFDQSKLKTVQLIPVDESSILLVIISESGVVKNTLLRMNESCTLDNLMFLSKMLNIKLKGQTIRNITWDTVEDIKKEIKAFNSLLDLVMPVVLSTLEEMVNIQMYLDGLTNIFHLPEYHSIDKARDFMEMLNHKENIMDLLINSRDGVDITIGKENKHEAMQQCSLVTATYKINGLIVGKIGVIGPTRMNYENIVSVVDYITKNLSNLLGAL</sequence>
<dbReference type="Gene3D" id="3.30.450.40">
    <property type="match status" value="1"/>
</dbReference>
<evidence type="ECO:0000256" key="6">
    <source>
        <dbReference type="HAMAP-Rule" id="MF_00081"/>
    </source>
</evidence>
<feature type="domain" description="Heat-inducible transcription repressor HrcA C-terminal" evidence="7">
    <location>
        <begin position="105"/>
        <end position="323"/>
    </location>
</feature>
<evidence type="ECO:0000313" key="9">
    <source>
        <dbReference type="Proteomes" id="UP000294919"/>
    </source>
</evidence>
<dbReference type="InterPro" id="IPR002571">
    <property type="entry name" value="HrcA"/>
</dbReference>
<dbReference type="PANTHER" id="PTHR34824">
    <property type="entry name" value="HEAT-INDUCIBLE TRANSCRIPTION REPRESSOR HRCA"/>
    <property type="match status" value="1"/>
</dbReference>
<keyword evidence="4 6" id="KW-0804">Transcription</keyword>